<dbReference type="Proteomes" id="UP000190831">
    <property type="component" value="Chromosome B"/>
</dbReference>
<reference evidence="12" key="1">
    <citation type="submission" date="2016-03" db="EMBL/GenBank/DDBJ databases">
        <authorList>
            <person name="Devillers H."/>
        </authorList>
    </citation>
    <scope>NUCLEOTIDE SEQUENCE [LARGE SCALE GENOMIC DNA]</scope>
</reference>
<keyword evidence="9" id="KW-0227">DNA damage</keyword>
<dbReference type="Pfam" id="PF09340">
    <property type="entry name" value="NuA4"/>
    <property type="match status" value="1"/>
</dbReference>
<keyword evidence="9" id="KW-0234">DNA repair</keyword>
<evidence type="ECO:0000256" key="10">
    <source>
        <dbReference type="SAM" id="Coils"/>
    </source>
</evidence>
<evidence type="ECO:0000313" key="12">
    <source>
        <dbReference type="Proteomes" id="UP000190831"/>
    </source>
</evidence>
<protein>
    <recommendedName>
        <fullName evidence="3 9">Chromatin modification-related protein EAF6</fullName>
    </recommendedName>
</protein>
<organism evidence="11 12">
    <name type="scientific">Lachancea fermentati</name>
    <name type="common">Zygosaccharomyces fermentati</name>
    <dbReference type="NCBI Taxonomy" id="4955"/>
    <lineage>
        <taxon>Eukaryota</taxon>
        <taxon>Fungi</taxon>
        <taxon>Dikarya</taxon>
        <taxon>Ascomycota</taxon>
        <taxon>Saccharomycotina</taxon>
        <taxon>Saccharomycetes</taxon>
        <taxon>Saccharomycetales</taxon>
        <taxon>Saccharomycetaceae</taxon>
        <taxon>Lachancea</taxon>
    </lineage>
</organism>
<dbReference type="OrthoDB" id="440324at2759"/>
<accession>A0A1G4M8H7</accession>
<keyword evidence="6 10" id="KW-0175">Coiled coil</keyword>
<dbReference type="AlphaFoldDB" id="A0A1G4M8H7"/>
<name>A0A1G4M8H7_LACFM</name>
<keyword evidence="5 9" id="KW-0805">Transcription regulation</keyword>
<evidence type="ECO:0000256" key="3">
    <source>
        <dbReference type="ARBA" id="ARBA00018504"/>
    </source>
</evidence>
<keyword evidence="4 9" id="KW-0156">Chromatin regulator</keyword>
<keyword evidence="12" id="KW-1185">Reference proteome</keyword>
<dbReference type="InterPro" id="IPR015418">
    <property type="entry name" value="Eaf6"/>
</dbReference>
<proteinExistence type="inferred from homology"/>
<dbReference type="GO" id="GO:0035267">
    <property type="term" value="C:NuA4 histone acetyltransferase complex"/>
    <property type="evidence" value="ECO:0007669"/>
    <property type="project" value="UniProtKB-UniRule"/>
</dbReference>
<evidence type="ECO:0000313" key="11">
    <source>
        <dbReference type="EMBL" id="SCW00125.1"/>
    </source>
</evidence>
<evidence type="ECO:0000256" key="2">
    <source>
        <dbReference type="ARBA" id="ARBA00010916"/>
    </source>
</evidence>
<evidence type="ECO:0000256" key="1">
    <source>
        <dbReference type="ARBA" id="ARBA00004123"/>
    </source>
</evidence>
<keyword evidence="7 9" id="KW-0804">Transcription</keyword>
<dbReference type="EMBL" id="LT598489">
    <property type="protein sequence ID" value="SCW00125.1"/>
    <property type="molecule type" value="Genomic_DNA"/>
</dbReference>
<dbReference type="GO" id="GO:0006325">
    <property type="term" value="P:chromatin organization"/>
    <property type="evidence" value="ECO:0007669"/>
    <property type="project" value="UniProtKB-KW"/>
</dbReference>
<evidence type="ECO:0000256" key="5">
    <source>
        <dbReference type="ARBA" id="ARBA00023015"/>
    </source>
</evidence>
<keyword evidence="8 9" id="KW-0539">Nucleus</keyword>
<evidence type="ECO:0000256" key="4">
    <source>
        <dbReference type="ARBA" id="ARBA00022853"/>
    </source>
</evidence>
<evidence type="ECO:0000256" key="8">
    <source>
        <dbReference type="ARBA" id="ARBA00023242"/>
    </source>
</evidence>
<feature type="coiled-coil region" evidence="10">
    <location>
        <begin position="1"/>
        <end position="35"/>
    </location>
</feature>
<comment type="function">
    <text evidence="9">Component of the NuA4 histone acetyltransferase complex which is involved in transcriptional activation of selected genes principally by acetylation of nucleosomal histone H4 and H2A. The NuA4 complex is also involved in DNA repair.</text>
</comment>
<dbReference type="PANTHER" id="PTHR13476">
    <property type="entry name" value="CHROMATIN MODIFICATION-RELATED PROTEIN MEAF6"/>
    <property type="match status" value="1"/>
</dbReference>
<evidence type="ECO:0000256" key="9">
    <source>
        <dbReference type="RuleBase" id="RU368022"/>
    </source>
</evidence>
<gene>
    <name evidence="11" type="ORF">LAFE_0B10000G</name>
</gene>
<dbReference type="GO" id="GO:0006281">
    <property type="term" value="P:DNA repair"/>
    <property type="evidence" value="ECO:0007669"/>
    <property type="project" value="UniProtKB-UniRule"/>
</dbReference>
<dbReference type="GO" id="GO:0005634">
    <property type="term" value="C:nucleus"/>
    <property type="evidence" value="ECO:0007669"/>
    <property type="project" value="UniProtKB-SubCell"/>
</dbReference>
<comment type="subcellular location">
    <subcellularLocation>
        <location evidence="1 9">Nucleus</location>
    </subcellularLocation>
</comment>
<dbReference type="STRING" id="4955.A0A1G4M8H7"/>
<comment type="subunit">
    <text evidence="9">Component of the NuA4 histone acetyltransferase complex.</text>
</comment>
<sequence>MDEKRKEYDHLKEQLKKALDEKKEQEQEWDSIQQEIFDKETDYLSGNSSSQYGTIVKGFDGFGKHTHDSSNAFSDKDRIFSLSSALFVKQQEGIQEDE</sequence>
<evidence type="ECO:0000256" key="7">
    <source>
        <dbReference type="ARBA" id="ARBA00023163"/>
    </source>
</evidence>
<comment type="similarity">
    <text evidence="2 9">Belongs to the EAF6 family.</text>
</comment>
<evidence type="ECO:0000256" key="6">
    <source>
        <dbReference type="ARBA" id="ARBA00023054"/>
    </source>
</evidence>
<dbReference type="OMA" id="FVKQQEG"/>